<name>A0ABD4YX77_9BURK</name>
<proteinExistence type="predicted"/>
<evidence type="ECO:0000313" key="1">
    <source>
        <dbReference type="EMBL" id="MDH1180077.1"/>
    </source>
</evidence>
<dbReference type="Proteomes" id="UP001158644">
    <property type="component" value="Unassembled WGS sequence"/>
</dbReference>
<dbReference type="SUPFAM" id="SSF47598">
    <property type="entry name" value="Ribbon-helix-helix"/>
    <property type="match status" value="1"/>
</dbReference>
<dbReference type="InterPro" id="IPR010985">
    <property type="entry name" value="Ribbon_hlx_hlx"/>
</dbReference>
<dbReference type="EMBL" id="JAOBZK010000027">
    <property type="protein sequence ID" value="MDH1180077.1"/>
    <property type="molecule type" value="Genomic_DNA"/>
</dbReference>
<organism evidence="1 2">
    <name type="scientific">Achromobacter mucicolens</name>
    <dbReference type="NCBI Taxonomy" id="1389922"/>
    <lineage>
        <taxon>Bacteria</taxon>
        <taxon>Pseudomonadati</taxon>
        <taxon>Pseudomonadota</taxon>
        <taxon>Betaproteobacteria</taxon>
        <taxon>Burkholderiales</taxon>
        <taxon>Alcaligenaceae</taxon>
        <taxon>Achromobacter</taxon>
    </lineage>
</organism>
<dbReference type="RefSeq" id="WP_279991490.1">
    <property type="nucleotide sequence ID" value="NZ_JAOBZK010000027.1"/>
</dbReference>
<accession>A0ABD4YX77</accession>
<reference evidence="1 2" key="1">
    <citation type="submission" date="2022-09" db="EMBL/GenBank/DDBJ databases">
        <title>Intensive care unit water sources are persistently colonized with multi-drug resistant bacteria and are the site of extensive horizontal gene transfer of antibiotic resistance genes.</title>
        <authorList>
            <person name="Diorio-Toth L."/>
        </authorList>
    </citation>
    <scope>NUCLEOTIDE SEQUENCE [LARGE SCALE GENOMIC DNA]</scope>
    <source>
        <strain evidence="1 2">GD03967</strain>
    </source>
</reference>
<dbReference type="AlphaFoldDB" id="A0ABD4YX77"/>
<gene>
    <name evidence="1" type="ORF">N5C72_18480</name>
</gene>
<comment type="caution">
    <text evidence="1">The sequence shown here is derived from an EMBL/GenBank/DDBJ whole genome shotgun (WGS) entry which is preliminary data.</text>
</comment>
<protein>
    <submittedName>
        <fullName evidence="1">Chromosome partitioning protein ParB</fullName>
    </submittedName>
</protein>
<evidence type="ECO:0000313" key="2">
    <source>
        <dbReference type="Proteomes" id="UP001158644"/>
    </source>
</evidence>
<sequence length="77" mass="8471">MSGPRQRPVIGPRPAPTAATAWVRRGDGQAPVYSARLTIDVTPALRGRIKMAAYQRSVTVAAMLRALLEREFQQNKP</sequence>